<name>A0A0R0D814_9GAMM</name>
<protein>
    <submittedName>
        <fullName evidence="2">Membrane protein</fullName>
    </submittedName>
</protein>
<evidence type="ECO:0000313" key="3">
    <source>
        <dbReference type="Proteomes" id="UP000050956"/>
    </source>
</evidence>
<feature type="transmembrane region" description="Helical" evidence="1">
    <location>
        <begin position="28"/>
        <end position="49"/>
    </location>
</feature>
<dbReference type="PATRIC" id="fig|336566.3.peg.217"/>
<keyword evidence="1" id="KW-0472">Membrane</keyword>
<feature type="transmembrane region" description="Helical" evidence="1">
    <location>
        <begin position="89"/>
        <end position="108"/>
    </location>
</feature>
<gene>
    <name evidence="2" type="ORF">ABB30_04410</name>
</gene>
<feature type="transmembrane region" description="Helical" evidence="1">
    <location>
        <begin position="61"/>
        <end position="83"/>
    </location>
</feature>
<dbReference type="EMBL" id="LDJM01000011">
    <property type="protein sequence ID" value="KRG78383.1"/>
    <property type="molecule type" value="Genomic_DNA"/>
</dbReference>
<organism evidence="2 3">
    <name type="scientific">Stenotrophomonas ginsengisoli</name>
    <dbReference type="NCBI Taxonomy" id="336566"/>
    <lineage>
        <taxon>Bacteria</taxon>
        <taxon>Pseudomonadati</taxon>
        <taxon>Pseudomonadota</taxon>
        <taxon>Gammaproteobacteria</taxon>
        <taxon>Lysobacterales</taxon>
        <taxon>Lysobacteraceae</taxon>
        <taxon>Stenotrophomonas</taxon>
    </lineage>
</organism>
<keyword evidence="1" id="KW-1133">Transmembrane helix</keyword>
<reference evidence="2 3" key="1">
    <citation type="submission" date="2015-05" db="EMBL/GenBank/DDBJ databases">
        <title>Genome sequencing and analysis of members of genus Stenotrophomonas.</title>
        <authorList>
            <person name="Patil P.P."/>
            <person name="Midha S."/>
            <person name="Patil P.B."/>
        </authorList>
    </citation>
    <scope>NUCLEOTIDE SEQUENCE [LARGE SCALE GENOMIC DNA]</scope>
    <source>
        <strain evidence="2 3">DSM 24757</strain>
    </source>
</reference>
<keyword evidence="3" id="KW-1185">Reference proteome</keyword>
<sequence>MLRAAVYPLAAIVALALIFLLISKLHAVAVLASGLAVVAGGWLAARIALNGGAQAAASAVGRLVAAMALKWVLVIGVLAIGIIQFRFPPMALLAGIAVGMMFQVLALARR</sequence>
<evidence type="ECO:0000256" key="1">
    <source>
        <dbReference type="SAM" id="Phobius"/>
    </source>
</evidence>
<proteinExistence type="predicted"/>
<comment type="caution">
    <text evidence="2">The sequence shown here is derived from an EMBL/GenBank/DDBJ whole genome shotgun (WGS) entry which is preliminary data.</text>
</comment>
<evidence type="ECO:0000313" key="2">
    <source>
        <dbReference type="EMBL" id="KRG78383.1"/>
    </source>
</evidence>
<feature type="transmembrane region" description="Helical" evidence="1">
    <location>
        <begin position="5"/>
        <end position="22"/>
    </location>
</feature>
<dbReference type="STRING" id="336566.ABB30_04410"/>
<keyword evidence="1" id="KW-0812">Transmembrane</keyword>
<accession>A0A0R0D814</accession>
<dbReference type="AlphaFoldDB" id="A0A0R0D814"/>
<dbReference type="Proteomes" id="UP000050956">
    <property type="component" value="Unassembled WGS sequence"/>
</dbReference>